<dbReference type="EMBL" id="LR746280">
    <property type="protein sequence ID" value="CAA7410346.1"/>
    <property type="molecule type" value="Genomic_DNA"/>
</dbReference>
<keyword evidence="3" id="KW-0812">Transmembrane</keyword>
<dbReference type="OrthoDB" id="765549at2759"/>
<dbReference type="Gene3D" id="1.20.1740.10">
    <property type="entry name" value="Amino acid/polyamine transporter I"/>
    <property type="match status" value="1"/>
</dbReference>
<organism evidence="7 8">
    <name type="scientific">Spirodela intermedia</name>
    <name type="common">Intermediate duckweed</name>
    <dbReference type="NCBI Taxonomy" id="51605"/>
    <lineage>
        <taxon>Eukaryota</taxon>
        <taxon>Viridiplantae</taxon>
        <taxon>Streptophyta</taxon>
        <taxon>Embryophyta</taxon>
        <taxon>Tracheophyta</taxon>
        <taxon>Spermatophyta</taxon>
        <taxon>Magnoliopsida</taxon>
        <taxon>Liliopsida</taxon>
        <taxon>Araceae</taxon>
        <taxon>Lemnoideae</taxon>
        <taxon>Spirodela</taxon>
    </lineage>
</organism>
<reference evidence="7" key="1">
    <citation type="submission" date="2020-02" db="EMBL/GenBank/DDBJ databases">
        <authorList>
            <person name="Scholz U."/>
            <person name="Mascher M."/>
            <person name="Fiebig A."/>
        </authorList>
    </citation>
    <scope>NUCLEOTIDE SEQUENCE</scope>
</reference>
<dbReference type="GO" id="GO:0015185">
    <property type="term" value="F:gamma-aminobutyric acid transmembrane transporter activity"/>
    <property type="evidence" value="ECO:0007669"/>
    <property type="project" value="TreeGrafter"/>
</dbReference>
<protein>
    <submittedName>
        <fullName evidence="7">Uncharacterized protein</fullName>
    </submittedName>
</protein>
<feature type="region of interest" description="Disordered" evidence="6">
    <location>
        <begin position="25"/>
        <end position="47"/>
    </location>
</feature>
<dbReference type="GO" id="GO:0015180">
    <property type="term" value="F:L-alanine transmembrane transporter activity"/>
    <property type="evidence" value="ECO:0007669"/>
    <property type="project" value="TreeGrafter"/>
</dbReference>
<comment type="subcellular location">
    <subcellularLocation>
        <location evidence="1">Membrane</location>
        <topology evidence="1">Multi-pass membrane protein</topology>
    </subcellularLocation>
</comment>
<accession>A0A7I8LL56</accession>
<evidence type="ECO:0000313" key="8">
    <source>
        <dbReference type="Proteomes" id="UP000663760"/>
    </source>
</evidence>
<evidence type="ECO:0000256" key="2">
    <source>
        <dbReference type="ARBA" id="ARBA00022448"/>
    </source>
</evidence>
<evidence type="ECO:0000313" key="7">
    <source>
        <dbReference type="EMBL" id="CAA7410346.1"/>
    </source>
</evidence>
<dbReference type="GO" id="GO:0015189">
    <property type="term" value="F:L-lysine transmembrane transporter activity"/>
    <property type="evidence" value="ECO:0007669"/>
    <property type="project" value="TreeGrafter"/>
</dbReference>
<evidence type="ECO:0000256" key="1">
    <source>
        <dbReference type="ARBA" id="ARBA00004141"/>
    </source>
</evidence>
<evidence type="ECO:0000256" key="3">
    <source>
        <dbReference type="ARBA" id="ARBA00022692"/>
    </source>
</evidence>
<keyword evidence="8" id="KW-1185">Reference proteome</keyword>
<keyword evidence="2" id="KW-0813">Transport</keyword>
<dbReference type="AlphaFoldDB" id="A0A7I8LL56"/>
<sequence>MDTPPPSRRSPRSVVQREAGPYFLLEGEGGSSEAPGLNSGGDGDSSRLGQLGYKQELGLRLSAISNFAVTFTAVSVLTGITTTFGTGLEFGGPLTMVYGPSRPVVGLFTLLVGSSMAEICSSYPTSGGLYYWSAKLCGNEWSSFASWITRW</sequence>
<keyword evidence="5" id="KW-0472">Membrane</keyword>
<name>A0A7I8LL56_SPIIN</name>
<dbReference type="PANTHER" id="PTHR45649">
    <property type="entry name" value="AMINO-ACID PERMEASE BAT1"/>
    <property type="match status" value="1"/>
</dbReference>
<evidence type="ECO:0000256" key="6">
    <source>
        <dbReference type="SAM" id="MobiDB-lite"/>
    </source>
</evidence>
<dbReference type="GO" id="GO:0016020">
    <property type="term" value="C:membrane"/>
    <property type="evidence" value="ECO:0007669"/>
    <property type="project" value="UniProtKB-SubCell"/>
</dbReference>
<evidence type="ECO:0000256" key="5">
    <source>
        <dbReference type="ARBA" id="ARBA00023136"/>
    </source>
</evidence>
<dbReference type="PANTHER" id="PTHR45649:SF30">
    <property type="entry name" value="AMINO-ACID PERMEASE BAT1"/>
    <property type="match status" value="1"/>
</dbReference>
<evidence type="ECO:0000256" key="4">
    <source>
        <dbReference type="ARBA" id="ARBA00022989"/>
    </source>
</evidence>
<dbReference type="Proteomes" id="UP000663760">
    <property type="component" value="Chromosome 17"/>
</dbReference>
<proteinExistence type="predicted"/>
<keyword evidence="4" id="KW-1133">Transmembrane helix</keyword>
<dbReference type="GO" id="GO:0005313">
    <property type="term" value="F:L-glutamate transmembrane transporter activity"/>
    <property type="evidence" value="ECO:0007669"/>
    <property type="project" value="TreeGrafter"/>
</dbReference>
<gene>
    <name evidence="7" type="ORF">SI8410_17021024</name>
</gene>